<comment type="caution">
    <text evidence="1">The sequence shown here is derived from an EMBL/GenBank/DDBJ whole genome shotgun (WGS) entry which is preliminary data.</text>
</comment>
<evidence type="ECO:0000313" key="2">
    <source>
        <dbReference type="Proteomes" id="UP001165041"/>
    </source>
</evidence>
<dbReference type="RefSeq" id="WP_285740524.1">
    <property type="nucleotide sequence ID" value="NZ_BSSA01000043.1"/>
</dbReference>
<accession>A0A9W6QEI3</accession>
<sequence>MAGRTKAGVEPGLAEDLARFLRQLRRRPDGTDLTYIELADRLDGARYCSAATLSRADRGGDCIPRLETVRGYVKACGGWAHDQEQARRLLAAAHRRRRRAKTASTYADPRLGARAARRQHPAVAPHPHYIRTPVDFQLGLRSYREENGSLSLRAIALNASRSGYPISKSAVDRMLSQPRSFPTWDQVMAVLVGCRPKRMPDLNVWHRAWRHAFVRPKSPAAAAVWAKNEAILSVLMEDRVLLGLLASLSDAQGAPTVLSERVWRAVSAERSWPHAPRVPAVAYG</sequence>
<dbReference type="Proteomes" id="UP001165041">
    <property type="component" value="Unassembled WGS sequence"/>
</dbReference>
<gene>
    <name evidence="1" type="ORF">Kpho02_72620</name>
</gene>
<dbReference type="AlphaFoldDB" id="A0A9W6QEI3"/>
<reference evidence="1" key="1">
    <citation type="submission" date="2023-02" db="EMBL/GenBank/DDBJ databases">
        <title>Kitasatospora phosalacinea NBRC 14627.</title>
        <authorList>
            <person name="Ichikawa N."/>
            <person name="Sato H."/>
            <person name="Tonouchi N."/>
        </authorList>
    </citation>
    <scope>NUCLEOTIDE SEQUENCE</scope>
    <source>
        <strain evidence="1">NBRC 14627</strain>
    </source>
</reference>
<proteinExistence type="predicted"/>
<name>A0A9W6QEI3_9ACTN</name>
<protein>
    <submittedName>
        <fullName evidence="1">Uncharacterized protein</fullName>
    </submittedName>
</protein>
<organism evidence="1 2">
    <name type="scientific">Kitasatospora phosalacinea</name>
    <dbReference type="NCBI Taxonomy" id="2065"/>
    <lineage>
        <taxon>Bacteria</taxon>
        <taxon>Bacillati</taxon>
        <taxon>Actinomycetota</taxon>
        <taxon>Actinomycetes</taxon>
        <taxon>Kitasatosporales</taxon>
        <taxon>Streptomycetaceae</taxon>
        <taxon>Kitasatospora</taxon>
    </lineage>
</organism>
<evidence type="ECO:0000313" key="1">
    <source>
        <dbReference type="EMBL" id="GLW74965.1"/>
    </source>
</evidence>
<dbReference type="EMBL" id="BSSA01000043">
    <property type="protein sequence ID" value="GLW74965.1"/>
    <property type="molecule type" value="Genomic_DNA"/>
</dbReference>